<dbReference type="AlphaFoldDB" id="A0A6A4IIQ8"/>
<dbReference type="EMBL" id="ML769385">
    <property type="protein sequence ID" value="KAE9410501.1"/>
    <property type="molecule type" value="Genomic_DNA"/>
</dbReference>
<evidence type="ECO:0000313" key="10">
    <source>
        <dbReference type="Proteomes" id="UP000799118"/>
    </source>
</evidence>
<dbReference type="PANTHER" id="PTHR15858">
    <property type="entry name" value="IMMEDIATE EARLY RESPONSE 3-INTERACTING PROTEIN 1"/>
    <property type="match status" value="1"/>
</dbReference>
<evidence type="ECO:0000256" key="5">
    <source>
        <dbReference type="ARBA" id="ARBA00022989"/>
    </source>
</evidence>
<evidence type="ECO:0000256" key="8">
    <source>
        <dbReference type="SAM" id="SignalP"/>
    </source>
</evidence>
<comment type="similarity">
    <text evidence="7">Belongs to the YOS1 family.</text>
</comment>
<sequence length="92" mass="10037">MLGTILYVSILLVNAMAVLSEDRFLARIGWTSARPPNVSNPGFQAYDQMALGQEVGIKTKIIDLISAVRTLLRIPLIAVNILVILYELILGG</sequence>
<feature type="signal peptide" evidence="8">
    <location>
        <begin position="1"/>
        <end position="20"/>
    </location>
</feature>
<dbReference type="InterPro" id="IPR013880">
    <property type="entry name" value="Yos1"/>
</dbReference>
<evidence type="ECO:0000256" key="7">
    <source>
        <dbReference type="ARBA" id="ARBA00024203"/>
    </source>
</evidence>
<evidence type="ECO:0000256" key="4">
    <source>
        <dbReference type="ARBA" id="ARBA00022927"/>
    </source>
</evidence>
<dbReference type="GO" id="GO:0006888">
    <property type="term" value="P:endoplasmic reticulum to Golgi vesicle-mediated transport"/>
    <property type="evidence" value="ECO:0007669"/>
    <property type="project" value="TreeGrafter"/>
</dbReference>
<keyword evidence="10" id="KW-1185">Reference proteome</keyword>
<dbReference type="Pfam" id="PF08571">
    <property type="entry name" value="Yos1"/>
    <property type="match status" value="1"/>
</dbReference>
<evidence type="ECO:0000256" key="2">
    <source>
        <dbReference type="ARBA" id="ARBA00022448"/>
    </source>
</evidence>
<keyword evidence="5" id="KW-1133">Transmembrane helix</keyword>
<proteinExistence type="inferred from homology"/>
<keyword evidence="2" id="KW-0813">Transport</keyword>
<evidence type="ECO:0000256" key="6">
    <source>
        <dbReference type="ARBA" id="ARBA00023136"/>
    </source>
</evidence>
<gene>
    <name evidence="9" type="ORF">BT96DRAFT_871408</name>
</gene>
<feature type="chain" id="PRO_5025440960" evidence="8">
    <location>
        <begin position="21"/>
        <end position="92"/>
    </location>
</feature>
<name>A0A6A4IIQ8_9AGAR</name>
<dbReference type="GO" id="GO:0030134">
    <property type="term" value="C:COPII-coated ER to Golgi transport vesicle"/>
    <property type="evidence" value="ECO:0007669"/>
    <property type="project" value="TreeGrafter"/>
</dbReference>
<dbReference type="PANTHER" id="PTHR15858:SF0">
    <property type="entry name" value="IMMEDIATE EARLY RESPONSE 3-INTERACTING PROTEIN 1"/>
    <property type="match status" value="1"/>
</dbReference>
<protein>
    <submittedName>
        <fullName evidence="9">Yos1-like protein</fullName>
    </submittedName>
</protein>
<dbReference type="GO" id="GO:0015031">
    <property type="term" value="P:protein transport"/>
    <property type="evidence" value="ECO:0007669"/>
    <property type="project" value="UniProtKB-KW"/>
</dbReference>
<keyword evidence="8" id="KW-0732">Signal</keyword>
<keyword evidence="3" id="KW-0812">Transmembrane</keyword>
<dbReference type="OrthoDB" id="15356at2759"/>
<dbReference type="GO" id="GO:0000139">
    <property type="term" value="C:Golgi membrane"/>
    <property type="evidence" value="ECO:0007669"/>
    <property type="project" value="TreeGrafter"/>
</dbReference>
<evidence type="ECO:0000256" key="1">
    <source>
        <dbReference type="ARBA" id="ARBA00004370"/>
    </source>
</evidence>
<comment type="subcellular location">
    <subcellularLocation>
        <location evidence="1">Membrane</location>
    </subcellularLocation>
</comment>
<keyword evidence="4" id="KW-0653">Protein transport</keyword>
<accession>A0A6A4IIQ8</accession>
<organism evidence="9 10">
    <name type="scientific">Gymnopus androsaceus JB14</name>
    <dbReference type="NCBI Taxonomy" id="1447944"/>
    <lineage>
        <taxon>Eukaryota</taxon>
        <taxon>Fungi</taxon>
        <taxon>Dikarya</taxon>
        <taxon>Basidiomycota</taxon>
        <taxon>Agaricomycotina</taxon>
        <taxon>Agaricomycetes</taxon>
        <taxon>Agaricomycetidae</taxon>
        <taxon>Agaricales</taxon>
        <taxon>Marasmiineae</taxon>
        <taxon>Omphalotaceae</taxon>
        <taxon>Gymnopus</taxon>
    </lineage>
</organism>
<evidence type="ECO:0000313" key="9">
    <source>
        <dbReference type="EMBL" id="KAE9410501.1"/>
    </source>
</evidence>
<evidence type="ECO:0000256" key="3">
    <source>
        <dbReference type="ARBA" id="ARBA00022692"/>
    </source>
</evidence>
<dbReference type="GO" id="GO:0005789">
    <property type="term" value="C:endoplasmic reticulum membrane"/>
    <property type="evidence" value="ECO:0007669"/>
    <property type="project" value="TreeGrafter"/>
</dbReference>
<keyword evidence="6" id="KW-0472">Membrane</keyword>
<dbReference type="Proteomes" id="UP000799118">
    <property type="component" value="Unassembled WGS sequence"/>
</dbReference>
<reference evidence="9" key="1">
    <citation type="journal article" date="2019" name="Environ. Microbiol.">
        <title>Fungal ecological strategies reflected in gene transcription - a case study of two litter decomposers.</title>
        <authorList>
            <person name="Barbi F."/>
            <person name="Kohler A."/>
            <person name="Barry K."/>
            <person name="Baskaran P."/>
            <person name="Daum C."/>
            <person name="Fauchery L."/>
            <person name="Ihrmark K."/>
            <person name="Kuo A."/>
            <person name="LaButti K."/>
            <person name="Lipzen A."/>
            <person name="Morin E."/>
            <person name="Grigoriev I.V."/>
            <person name="Henrissat B."/>
            <person name="Lindahl B."/>
            <person name="Martin F."/>
        </authorList>
    </citation>
    <scope>NUCLEOTIDE SEQUENCE</scope>
    <source>
        <strain evidence="9">JB14</strain>
    </source>
</reference>